<name>A0ABQ8V8H4_9AGAR</name>
<reference evidence="3" key="1">
    <citation type="submission" date="2022-08" db="EMBL/GenBank/DDBJ databases">
        <title>A Global Phylogenomic Analysis of the Shiitake Genus Lentinula.</title>
        <authorList>
            <consortium name="DOE Joint Genome Institute"/>
            <person name="Sierra-Patev S."/>
            <person name="Min B."/>
            <person name="Naranjo-Ortiz M."/>
            <person name="Looney B."/>
            <person name="Konkel Z."/>
            <person name="Slot J.C."/>
            <person name="Sakamoto Y."/>
            <person name="Steenwyk J.L."/>
            <person name="Rokas A."/>
            <person name="Carro J."/>
            <person name="Camarero S."/>
            <person name="Ferreira P."/>
            <person name="Molpeceres G."/>
            <person name="Ruiz-Duenas F.J."/>
            <person name="Serrano A."/>
            <person name="Henrissat B."/>
            <person name="Drula E."/>
            <person name="Hughes K.W."/>
            <person name="Mata J.L."/>
            <person name="Ishikawa N.K."/>
            <person name="Vargas-Isla R."/>
            <person name="Ushijima S."/>
            <person name="Smith C.A."/>
            <person name="Ahrendt S."/>
            <person name="Andreopoulos W."/>
            <person name="He G."/>
            <person name="Labutti K."/>
            <person name="Lipzen A."/>
            <person name="Ng V."/>
            <person name="Riley R."/>
            <person name="Sandor L."/>
            <person name="Barry K."/>
            <person name="Martinez A.T."/>
            <person name="Xiao Y."/>
            <person name="Gibbons J.G."/>
            <person name="Terashima K."/>
            <person name="Grigoriev I.V."/>
            <person name="Hibbett D.S."/>
        </authorList>
    </citation>
    <scope>NUCLEOTIDE SEQUENCE</scope>
    <source>
        <strain evidence="3">RHP3577 ss4</strain>
    </source>
</reference>
<evidence type="ECO:0000313" key="3">
    <source>
        <dbReference type="EMBL" id="KAJ4480303.1"/>
    </source>
</evidence>
<sequence length="267" mass="29650">MSTTVDTAVLGQIMTQLELLQMTQQVMQVKLDNLSPGTPTSPPPLESKSLPNGNSTKPTANPSKEKSLYPGQVLLTAYPSQHSITPYPLTWGAPMPLFRGPIICSCFPFHNALSAHSGSYSIYCALSIAMGTLDPTYKFDYTMTQPPVEIHENPTWRDAYKIVSMNPWGHFVLSMFEKGGKEGRKGGEGLDIHPLILLTKAHIKLKEIDKAVRRGEIVVDVMKYITPIIFSFSLSRRPYWYDTPISSSLCYITVKPPSITDPPDPLH</sequence>
<dbReference type="Pfam" id="PF12471">
    <property type="entry name" value="GTP_CH_N"/>
    <property type="match status" value="1"/>
</dbReference>
<proteinExistence type="predicted"/>
<dbReference type="InterPro" id="IPR022163">
    <property type="entry name" value="GTP_CH_N"/>
</dbReference>
<feature type="compositionally biased region" description="Polar residues" evidence="1">
    <location>
        <begin position="49"/>
        <end position="62"/>
    </location>
</feature>
<comment type="caution">
    <text evidence="3">The sequence shown here is derived from an EMBL/GenBank/DDBJ whole genome shotgun (WGS) entry which is preliminary data.</text>
</comment>
<evidence type="ECO:0000313" key="4">
    <source>
        <dbReference type="Proteomes" id="UP001150217"/>
    </source>
</evidence>
<dbReference type="EMBL" id="JANVFT010000061">
    <property type="protein sequence ID" value="KAJ4480303.1"/>
    <property type="molecule type" value="Genomic_DNA"/>
</dbReference>
<accession>A0ABQ8V8H4</accession>
<dbReference type="Proteomes" id="UP001150217">
    <property type="component" value="Unassembled WGS sequence"/>
</dbReference>
<dbReference type="PANTHER" id="PTHR47259:SF2">
    <property type="entry name" value="URACIL-REGULATED PROTEIN 1"/>
    <property type="match status" value="1"/>
</dbReference>
<feature type="region of interest" description="Disordered" evidence="1">
    <location>
        <begin position="32"/>
        <end position="66"/>
    </location>
</feature>
<protein>
    <submittedName>
        <fullName evidence="3">GTP cyclohydrolase N terminal-domain-containing protein</fullName>
    </submittedName>
</protein>
<gene>
    <name evidence="3" type="ORF">C8R41DRAFT_922455</name>
</gene>
<evidence type="ECO:0000259" key="2">
    <source>
        <dbReference type="Pfam" id="PF12471"/>
    </source>
</evidence>
<keyword evidence="4" id="KW-1185">Reference proteome</keyword>
<dbReference type="PANTHER" id="PTHR47259">
    <property type="match status" value="1"/>
</dbReference>
<organism evidence="3 4">
    <name type="scientific">Lentinula lateritia</name>
    <dbReference type="NCBI Taxonomy" id="40482"/>
    <lineage>
        <taxon>Eukaryota</taxon>
        <taxon>Fungi</taxon>
        <taxon>Dikarya</taxon>
        <taxon>Basidiomycota</taxon>
        <taxon>Agaricomycotina</taxon>
        <taxon>Agaricomycetes</taxon>
        <taxon>Agaricomycetidae</taxon>
        <taxon>Agaricales</taxon>
        <taxon>Marasmiineae</taxon>
        <taxon>Omphalotaceae</taxon>
        <taxon>Lentinula</taxon>
    </lineage>
</organism>
<feature type="domain" description="GTP cyclohydrolase N-terminal" evidence="2">
    <location>
        <begin position="72"/>
        <end position="220"/>
    </location>
</feature>
<evidence type="ECO:0000256" key="1">
    <source>
        <dbReference type="SAM" id="MobiDB-lite"/>
    </source>
</evidence>